<evidence type="ECO:0000313" key="1">
    <source>
        <dbReference type="EMBL" id="KIJ41676.1"/>
    </source>
</evidence>
<dbReference type="HOGENOM" id="CLU_2997972_0_0_1"/>
<feature type="non-terminal residue" evidence="1">
    <location>
        <position position="1"/>
    </location>
</feature>
<sequence length="62" mass="7558">SWWPKPNIWRHSGLDVGYWSSGCEKWFQDRKERIRKGDARLKSTEAWRSSLARNRKTTKFFK</sequence>
<feature type="non-terminal residue" evidence="1">
    <location>
        <position position="62"/>
    </location>
</feature>
<keyword evidence="2" id="KW-1185">Reference proteome</keyword>
<accession>A0A0C9VU15</accession>
<gene>
    <name evidence="1" type="ORF">M422DRAFT_135532</name>
</gene>
<name>A0A0C9VU15_SPHS4</name>
<dbReference type="AlphaFoldDB" id="A0A0C9VU15"/>
<evidence type="ECO:0000313" key="2">
    <source>
        <dbReference type="Proteomes" id="UP000054279"/>
    </source>
</evidence>
<dbReference type="Proteomes" id="UP000054279">
    <property type="component" value="Unassembled WGS sequence"/>
</dbReference>
<organism evidence="1 2">
    <name type="scientific">Sphaerobolus stellatus (strain SS14)</name>
    <dbReference type="NCBI Taxonomy" id="990650"/>
    <lineage>
        <taxon>Eukaryota</taxon>
        <taxon>Fungi</taxon>
        <taxon>Dikarya</taxon>
        <taxon>Basidiomycota</taxon>
        <taxon>Agaricomycotina</taxon>
        <taxon>Agaricomycetes</taxon>
        <taxon>Phallomycetidae</taxon>
        <taxon>Geastrales</taxon>
        <taxon>Sphaerobolaceae</taxon>
        <taxon>Sphaerobolus</taxon>
    </lineage>
</organism>
<dbReference type="OrthoDB" id="3270336at2759"/>
<protein>
    <submittedName>
        <fullName evidence="1">Uncharacterized protein</fullName>
    </submittedName>
</protein>
<dbReference type="EMBL" id="KN837135">
    <property type="protein sequence ID" value="KIJ41676.1"/>
    <property type="molecule type" value="Genomic_DNA"/>
</dbReference>
<proteinExistence type="predicted"/>
<reference evidence="1 2" key="1">
    <citation type="submission" date="2014-06" db="EMBL/GenBank/DDBJ databases">
        <title>Evolutionary Origins and Diversification of the Mycorrhizal Mutualists.</title>
        <authorList>
            <consortium name="DOE Joint Genome Institute"/>
            <consortium name="Mycorrhizal Genomics Consortium"/>
            <person name="Kohler A."/>
            <person name="Kuo A."/>
            <person name="Nagy L.G."/>
            <person name="Floudas D."/>
            <person name="Copeland A."/>
            <person name="Barry K.W."/>
            <person name="Cichocki N."/>
            <person name="Veneault-Fourrey C."/>
            <person name="LaButti K."/>
            <person name="Lindquist E.A."/>
            <person name="Lipzen A."/>
            <person name="Lundell T."/>
            <person name="Morin E."/>
            <person name="Murat C."/>
            <person name="Riley R."/>
            <person name="Ohm R."/>
            <person name="Sun H."/>
            <person name="Tunlid A."/>
            <person name="Henrissat B."/>
            <person name="Grigoriev I.V."/>
            <person name="Hibbett D.S."/>
            <person name="Martin F."/>
        </authorList>
    </citation>
    <scope>NUCLEOTIDE SEQUENCE [LARGE SCALE GENOMIC DNA]</scope>
    <source>
        <strain evidence="1 2">SS14</strain>
    </source>
</reference>